<dbReference type="PANTHER" id="PTHR22960:SF0">
    <property type="entry name" value="MOLYBDENUM COFACTOR BIOSYNTHESIS PROTEIN 1"/>
    <property type="match status" value="1"/>
</dbReference>
<dbReference type="SFLD" id="SFLDG01386">
    <property type="entry name" value="main_SPASM_domain-containing"/>
    <property type="match status" value="1"/>
</dbReference>
<dbReference type="InterPro" id="IPR050105">
    <property type="entry name" value="MoCo_biosynth_MoaA/MoaC"/>
</dbReference>
<dbReference type="GO" id="GO:0061798">
    <property type="term" value="F:GTP 3',8'-cyclase activity"/>
    <property type="evidence" value="ECO:0007669"/>
    <property type="project" value="TreeGrafter"/>
</dbReference>
<keyword evidence="3" id="KW-0479">Metal-binding</keyword>
<dbReference type="PANTHER" id="PTHR22960">
    <property type="entry name" value="MOLYBDOPTERIN COFACTOR SYNTHESIS PROTEIN A"/>
    <property type="match status" value="1"/>
</dbReference>
<dbReference type="InterPro" id="IPR013785">
    <property type="entry name" value="Aldolase_TIM"/>
</dbReference>
<dbReference type="PROSITE" id="PS51918">
    <property type="entry name" value="RADICAL_SAM"/>
    <property type="match status" value="1"/>
</dbReference>
<keyword evidence="4" id="KW-0547">Nucleotide-binding</keyword>
<dbReference type="InterPro" id="IPR013483">
    <property type="entry name" value="MoaA"/>
</dbReference>
<feature type="compositionally biased region" description="Basic and acidic residues" evidence="10">
    <location>
        <begin position="303"/>
        <end position="315"/>
    </location>
</feature>
<dbReference type="SMART" id="SM00729">
    <property type="entry name" value="Elp3"/>
    <property type="match status" value="1"/>
</dbReference>
<dbReference type="CDD" id="cd21117">
    <property type="entry name" value="Twitch_MoaA"/>
    <property type="match status" value="1"/>
</dbReference>
<dbReference type="NCBIfam" id="TIGR02666">
    <property type="entry name" value="moaA"/>
    <property type="match status" value="1"/>
</dbReference>
<dbReference type="GO" id="GO:0046872">
    <property type="term" value="F:metal ion binding"/>
    <property type="evidence" value="ECO:0007669"/>
    <property type="project" value="UniProtKB-KW"/>
</dbReference>
<dbReference type="InterPro" id="IPR006638">
    <property type="entry name" value="Elp3/MiaA/NifB-like_rSAM"/>
</dbReference>
<organism evidence="12">
    <name type="scientific">marine sediment metagenome</name>
    <dbReference type="NCBI Taxonomy" id="412755"/>
    <lineage>
        <taxon>unclassified sequences</taxon>
        <taxon>metagenomes</taxon>
        <taxon>ecological metagenomes</taxon>
    </lineage>
</organism>
<dbReference type="GO" id="GO:0005525">
    <property type="term" value="F:GTP binding"/>
    <property type="evidence" value="ECO:0007669"/>
    <property type="project" value="UniProtKB-KW"/>
</dbReference>
<evidence type="ECO:0000256" key="4">
    <source>
        <dbReference type="ARBA" id="ARBA00022741"/>
    </source>
</evidence>
<proteinExistence type="inferred from homology"/>
<dbReference type="CDD" id="cd01335">
    <property type="entry name" value="Radical_SAM"/>
    <property type="match status" value="1"/>
</dbReference>
<comment type="caution">
    <text evidence="12">The sequence shown here is derived from an EMBL/GenBank/DDBJ whole genome shotgun (WGS) entry which is preliminary data.</text>
</comment>
<dbReference type="Pfam" id="PF06463">
    <property type="entry name" value="Mob_synth_C"/>
    <property type="match status" value="1"/>
</dbReference>
<evidence type="ECO:0000256" key="9">
    <source>
        <dbReference type="ARBA" id="ARBA00023239"/>
    </source>
</evidence>
<evidence type="ECO:0000256" key="8">
    <source>
        <dbReference type="ARBA" id="ARBA00023150"/>
    </source>
</evidence>
<protein>
    <recommendedName>
        <fullName evidence="11">Radical SAM core domain-containing protein</fullName>
    </recommendedName>
</protein>
<keyword evidence="2" id="KW-0949">S-adenosyl-L-methionine</keyword>
<dbReference type="HAMAP" id="MF_01225_B">
    <property type="entry name" value="MoaA_B"/>
    <property type="match status" value="1"/>
</dbReference>
<keyword evidence="7" id="KW-0342">GTP-binding</keyword>
<sequence length="324" mass="36402">MAKDRFSRDIDYLRISITDRCNLGCTYCMPHMKPKTFKTDEVLTGDEILRIVRVARDFGVHRVRLTGGEPLIRDDILELVKGIKDTGVPDLSLTTNGIFLKKLAGPLKEAGLNRLNVSLDSMRPDRFREITGCGELEKVLEGIEEAERVGLAPIKLNIVPVRGVNDDEVVEFARMTMERPVHVRFIELMPSRGDWEDEKCVKSAEVQARIEKELGKLEKRQFKGRGPSRNFTLDGSRGVIGFISAVSHSFCYDCNRMRVTAVGKIRPCLFNKTEIDVLAPMREGADDAELSRLFKLAIDSKPEGNYLKKPEDNKSIDSMSSIGG</sequence>
<dbReference type="GO" id="GO:0061799">
    <property type="term" value="F:cyclic pyranopterin monophosphate synthase activity"/>
    <property type="evidence" value="ECO:0007669"/>
    <property type="project" value="TreeGrafter"/>
</dbReference>
<dbReference type="InterPro" id="IPR010505">
    <property type="entry name" value="MoaA_twitch"/>
</dbReference>
<evidence type="ECO:0000256" key="10">
    <source>
        <dbReference type="SAM" id="MobiDB-lite"/>
    </source>
</evidence>
<name>A0A0F9FKB6_9ZZZZ</name>
<dbReference type="InterPro" id="IPR058240">
    <property type="entry name" value="rSAM_sf"/>
</dbReference>
<evidence type="ECO:0000256" key="1">
    <source>
        <dbReference type="ARBA" id="ARBA00022485"/>
    </source>
</evidence>
<feature type="domain" description="Radical SAM core" evidence="11">
    <location>
        <begin position="5"/>
        <end position="217"/>
    </location>
</feature>
<keyword evidence="5" id="KW-0408">Iron</keyword>
<evidence type="ECO:0000313" key="12">
    <source>
        <dbReference type="EMBL" id="KKL86728.1"/>
    </source>
</evidence>
<dbReference type="InterPro" id="IPR007197">
    <property type="entry name" value="rSAM"/>
</dbReference>
<keyword evidence="6" id="KW-0411">Iron-sulfur</keyword>
<dbReference type="SUPFAM" id="SSF102114">
    <property type="entry name" value="Radical SAM enzymes"/>
    <property type="match status" value="1"/>
</dbReference>
<accession>A0A0F9FKB6</accession>
<dbReference type="SFLD" id="SFLDG01067">
    <property type="entry name" value="SPASM/twitch_domain_containing"/>
    <property type="match status" value="1"/>
</dbReference>
<evidence type="ECO:0000256" key="3">
    <source>
        <dbReference type="ARBA" id="ARBA00022723"/>
    </source>
</evidence>
<evidence type="ECO:0000256" key="7">
    <source>
        <dbReference type="ARBA" id="ARBA00023134"/>
    </source>
</evidence>
<evidence type="ECO:0000259" key="11">
    <source>
        <dbReference type="PROSITE" id="PS51918"/>
    </source>
</evidence>
<gene>
    <name evidence="12" type="ORF">LCGC14_1941800</name>
</gene>
<evidence type="ECO:0000256" key="2">
    <source>
        <dbReference type="ARBA" id="ARBA00022691"/>
    </source>
</evidence>
<dbReference type="EMBL" id="LAZR01021028">
    <property type="protein sequence ID" value="KKL86728.1"/>
    <property type="molecule type" value="Genomic_DNA"/>
</dbReference>
<dbReference type="AlphaFoldDB" id="A0A0F9FKB6"/>
<reference evidence="12" key="1">
    <citation type="journal article" date="2015" name="Nature">
        <title>Complex archaea that bridge the gap between prokaryotes and eukaryotes.</title>
        <authorList>
            <person name="Spang A."/>
            <person name="Saw J.H."/>
            <person name="Jorgensen S.L."/>
            <person name="Zaremba-Niedzwiedzka K."/>
            <person name="Martijn J."/>
            <person name="Lind A.E."/>
            <person name="van Eijk R."/>
            <person name="Schleper C."/>
            <person name="Guy L."/>
            <person name="Ettema T.J."/>
        </authorList>
    </citation>
    <scope>NUCLEOTIDE SEQUENCE</scope>
</reference>
<dbReference type="Gene3D" id="3.20.20.70">
    <property type="entry name" value="Aldolase class I"/>
    <property type="match status" value="1"/>
</dbReference>
<feature type="region of interest" description="Disordered" evidence="10">
    <location>
        <begin position="303"/>
        <end position="324"/>
    </location>
</feature>
<evidence type="ECO:0000256" key="6">
    <source>
        <dbReference type="ARBA" id="ARBA00023014"/>
    </source>
</evidence>
<keyword evidence="9" id="KW-0456">Lyase</keyword>
<evidence type="ECO:0000256" key="5">
    <source>
        <dbReference type="ARBA" id="ARBA00023004"/>
    </source>
</evidence>
<keyword evidence="8" id="KW-0501">Molybdenum cofactor biosynthesis</keyword>
<dbReference type="Pfam" id="PF04055">
    <property type="entry name" value="Radical_SAM"/>
    <property type="match status" value="1"/>
</dbReference>
<dbReference type="InterPro" id="IPR040064">
    <property type="entry name" value="MoaA-like"/>
</dbReference>
<dbReference type="SFLD" id="SFLDG01383">
    <property type="entry name" value="cyclic_pyranopterin_phosphate"/>
    <property type="match status" value="1"/>
</dbReference>
<dbReference type="SFLD" id="SFLDS00029">
    <property type="entry name" value="Radical_SAM"/>
    <property type="match status" value="1"/>
</dbReference>
<keyword evidence="1" id="KW-0004">4Fe-4S</keyword>
<dbReference type="NCBIfam" id="NF001199">
    <property type="entry name" value="PRK00164.2-1"/>
    <property type="match status" value="1"/>
</dbReference>
<dbReference type="GO" id="GO:0006777">
    <property type="term" value="P:Mo-molybdopterin cofactor biosynthetic process"/>
    <property type="evidence" value="ECO:0007669"/>
    <property type="project" value="UniProtKB-KW"/>
</dbReference>
<dbReference type="GO" id="GO:0051539">
    <property type="term" value="F:4 iron, 4 sulfur cluster binding"/>
    <property type="evidence" value="ECO:0007669"/>
    <property type="project" value="UniProtKB-KW"/>
</dbReference>